<feature type="signal peptide" evidence="3">
    <location>
        <begin position="1"/>
        <end position="20"/>
    </location>
</feature>
<dbReference type="Gene3D" id="1.50.10.20">
    <property type="match status" value="1"/>
</dbReference>
<dbReference type="Proteomes" id="UP000016648">
    <property type="component" value="Unassembled WGS sequence"/>
</dbReference>
<organism evidence="5 6">
    <name type="scientific">Segatella baroniae F0067</name>
    <dbReference type="NCBI Taxonomy" id="1115809"/>
    <lineage>
        <taxon>Bacteria</taxon>
        <taxon>Pseudomonadati</taxon>
        <taxon>Bacteroidota</taxon>
        <taxon>Bacteroidia</taxon>
        <taxon>Bacteroidales</taxon>
        <taxon>Prevotellaceae</taxon>
        <taxon>Segatella</taxon>
    </lineage>
</organism>
<dbReference type="SMART" id="SM01360">
    <property type="entry name" value="A2M"/>
    <property type="match status" value="1"/>
</dbReference>
<dbReference type="PATRIC" id="fig|1115809.3.peg.587"/>
<feature type="domain" description="Alpha-2-macroglobulin" evidence="4">
    <location>
        <begin position="1102"/>
        <end position="1192"/>
    </location>
</feature>
<dbReference type="InterPro" id="IPR002890">
    <property type="entry name" value="MG2"/>
</dbReference>
<evidence type="ECO:0000313" key="5">
    <source>
        <dbReference type="EMBL" id="ERK39951.1"/>
    </source>
</evidence>
<comment type="caution">
    <text evidence="5">The sequence shown here is derived from an EMBL/GenBank/DDBJ whole genome shotgun (WGS) entry which is preliminary data.</text>
</comment>
<dbReference type="EMBL" id="AWEY01000008">
    <property type="protein sequence ID" value="ERK39951.1"/>
    <property type="molecule type" value="Genomic_DNA"/>
</dbReference>
<gene>
    <name evidence="5" type="ORF">HMPREF9135_0117</name>
</gene>
<comment type="similarity">
    <text evidence="1">Belongs to the protease inhibitor I39 (alpha-2-macroglobulin) family. Bacterial alpha-2-macroglobulin subfamily.</text>
</comment>
<dbReference type="Gene3D" id="2.20.130.20">
    <property type="match status" value="1"/>
</dbReference>
<protein>
    <submittedName>
        <fullName evidence="5">Alpha-2-macroglobulin family protein</fullName>
    </submittedName>
</protein>
<evidence type="ECO:0000256" key="1">
    <source>
        <dbReference type="ARBA" id="ARBA00010556"/>
    </source>
</evidence>
<keyword evidence="6" id="KW-1185">Reference proteome</keyword>
<dbReference type="PANTHER" id="PTHR40094">
    <property type="entry name" value="ALPHA-2-MACROGLOBULIN HOMOLOG"/>
    <property type="match status" value="1"/>
</dbReference>
<proteinExistence type="inferred from homology"/>
<sequence>MKKLLIAFMTMLAWWPLSGAAESYNTLWKRVAELERKDLPKDELDMLAKIAHKAKAEQKYGHLLKAEFKRAKVEGQISEDSIPVALSRLEKEEAAAGKNITLAAVYQCALGKVYENLNQEGRDCKAESKKWFEKAMRHPDRLASVNAGVYEPLLREGTDSHIFYNDLLHVIGYETGDFKTMYKWYSEHNNRSAACLCAFELIQQDRKSDVLEVRKSKYLQTIDSLINVYKDLTVAGELAIERYNFMDRATDASTIDKYNYINYALSHWGAWPRMNILRNAQRRLTLPSFIVEMDRDVLLPNKAKLVYIRQITNLQSITMSVTRLNTAHALELDPNQTNDYGRISRLLLANTTTTTTHRYVGQPPYKICCDSMQLDGLAAGVYLLEFTTDNKDVKPERKLLHVSSLTALARPLPNHQMRLVALDAASGQPVAGAHIRLSKENWQTRKDQVIKIVTTDRNGEAIYTGKEEPYSMMVYTENDRFRPKIAVNGNISFPDEADNAKLNINVFADRSLYRPGQIVKTSVVAYTARHRNDEVKVAAGKTIKLTLRDANYKMQAEKTVTTDDYGTASADFALPRTGLTGYFSVEADRQGSCNFRVEEYKRPTFDVAFTPYLKAYRSGDTIQVEGVARRYAGVPVAGARVTLKIQRRPRFFWARQYDANVYTFAPDTTVTDAEGRFLARVPMLLPEGRKGEALYYSYVVQAVVTDMAGESHEASTTLPLSNRTTIFGTTLADRLDKARPGTFKFTYTNLLGKEMEAAVNYQIDAKTYTTAANQEVELGKLNLSSGLHTLSATCGTDTLNYTFVVYSFKDKTAPIDTHDWFVTSAKGFPADGQAVSVQFGSSDEHVHVVYDIFSDRKLVEQGHVELNKEVRTRTFKYKEEYGDGIVISMAWVKDGRCYSHQVRLEKPLPDKTLNMKWLTFRDRLTPGQDETWKLQITDNKGKAAKAQLMAVLYDKSLDDIAPHSWAFSLPLHRHLPYIALWEGNHFQPTSLYGEEPFHVLQEKELDFTKLDPAVLNWNDMYFGIQLMAYAADSSSPRKTRAGMAYAKSMALSKLEAAPMGETALRTNVKEAENNDTAAEDKNAKEPARRSQTPSVRQNFNETAFFYPALESDEQGHVSLRFTLPESVTTWKFMGFAHDKAMNYSLEQAEATAQKTLMVMPNMPRFVRFGDQPLLSCRVVNTTDKAQSGRLTLQLVNPENEKVVFAQSRNISINAKETVASTFKFDPEAVTADKQAGVLICRMTVEGANFSDGEQHYLPILDNKENVMNTVAFSQIHAGTQTIDVDKLFPVKEAGNRLTIEYTNNPSWLMIKTLPTVAADKTKNAISQTTAYYANSLAQHIISGNPKIAETIQLWSLSPKPEAKSAFATMSQELENTPWLQGALRGNERKEQLLSYLDGNTIKSRLDANLAQIKKLQRADGSFSWWENGPGSLYITLSVCTTLQRLNMMTGTNDDATAKILQAGMGYLEKETAKEVARLKAREKEGDKNLLPSESAVRYLYLCALRHQNQDKADYQYLLKLMEAHPTALTIYGKATMAVILGRSGKETEALRQLNSLKQYTVYKEEMGRYFDTRKAYYSWCDYKIPTQVAAIEALKLITPDDRQTIAEMQRWLLQSKRTQQWDTPINCVNAVYGFVDGNIATLTDNAAPATLKLDGHPLATTPAIPATGYVQARQTGRRFGTFTAENHADRVTWGAVYAEFRQQTSEVSDAAMGLGVKREVILPNATAKVGDKIKVRITITADRDYDFVEVADHRAACMEPVRQLSGYSQGAYYAAKDEATYYYYDMLPKGTHVVETEYYIDRAGDYTSGTCTAKCMYSPEYMGRGKALNLQVK</sequence>
<feature type="compositionally biased region" description="Basic and acidic residues" evidence="2">
    <location>
        <begin position="1069"/>
        <end position="1088"/>
    </location>
</feature>
<dbReference type="GO" id="GO:0004866">
    <property type="term" value="F:endopeptidase inhibitor activity"/>
    <property type="evidence" value="ECO:0007669"/>
    <property type="project" value="InterPro"/>
</dbReference>
<accession>U2P749</accession>
<evidence type="ECO:0000256" key="2">
    <source>
        <dbReference type="SAM" id="MobiDB-lite"/>
    </source>
</evidence>
<keyword evidence="3" id="KW-0732">Signal</keyword>
<dbReference type="InterPro" id="IPR041246">
    <property type="entry name" value="Bact_MG10"/>
</dbReference>
<name>U2P749_9BACT</name>
<dbReference type="PANTHER" id="PTHR40094:SF1">
    <property type="entry name" value="UBIQUITIN DOMAIN-CONTAINING PROTEIN"/>
    <property type="match status" value="1"/>
</dbReference>
<dbReference type="RefSeq" id="WP_021589080.1">
    <property type="nucleotide sequence ID" value="NZ_AWEY01000008.1"/>
</dbReference>
<evidence type="ECO:0000313" key="6">
    <source>
        <dbReference type="Proteomes" id="UP000016648"/>
    </source>
</evidence>
<reference evidence="5 6" key="1">
    <citation type="submission" date="2013-08" db="EMBL/GenBank/DDBJ databases">
        <authorList>
            <person name="Durkin A.S."/>
            <person name="Haft D.R."/>
            <person name="McCorrison J."/>
            <person name="Torralba M."/>
            <person name="Gillis M."/>
            <person name="Haft D.H."/>
            <person name="Methe B."/>
            <person name="Sutton G."/>
            <person name="Nelson K.E."/>
        </authorList>
    </citation>
    <scope>NUCLEOTIDE SEQUENCE [LARGE SCALE GENOMIC DNA]</scope>
    <source>
        <strain evidence="5 6">F0067</strain>
    </source>
</reference>
<dbReference type="Pfam" id="PF17973">
    <property type="entry name" value="bMG10"/>
    <property type="match status" value="1"/>
</dbReference>
<dbReference type="SUPFAM" id="SSF48239">
    <property type="entry name" value="Terpenoid cyclases/Protein prenyltransferases"/>
    <property type="match status" value="1"/>
</dbReference>
<evidence type="ECO:0000256" key="3">
    <source>
        <dbReference type="SAM" id="SignalP"/>
    </source>
</evidence>
<dbReference type="InterPro" id="IPR051802">
    <property type="entry name" value="YfhM-like"/>
</dbReference>
<dbReference type="InterPro" id="IPR001599">
    <property type="entry name" value="Macroglobln_a2"/>
</dbReference>
<evidence type="ECO:0000259" key="4">
    <source>
        <dbReference type="SMART" id="SM01360"/>
    </source>
</evidence>
<dbReference type="Pfam" id="PF00207">
    <property type="entry name" value="A2M"/>
    <property type="match status" value="1"/>
</dbReference>
<feature type="chain" id="PRO_5004632637" evidence="3">
    <location>
        <begin position="21"/>
        <end position="1833"/>
    </location>
</feature>
<dbReference type="Gene3D" id="2.60.40.1930">
    <property type="match status" value="1"/>
</dbReference>
<dbReference type="InterPro" id="IPR008930">
    <property type="entry name" value="Terpenoid_cyclase/PrenylTrfase"/>
</dbReference>
<feature type="region of interest" description="Disordered" evidence="2">
    <location>
        <begin position="1069"/>
        <end position="1094"/>
    </location>
</feature>
<dbReference type="Pfam" id="PF01835">
    <property type="entry name" value="MG2"/>
    <property type="match status" value="1"/>
</dbReference>